<evidence type="ECO:0000313" key="2">
    <source>
        <dbReference type="WBParaSite" id="MCU_011105-RA"/>
    </source>
</evidence>
<accession>A0A5K3FY49</accession>
<dbReference type="WBParaSite" id="MCU_011105-RA">
    <property type="protein sequence ID" value="MCU_011105-RA"/>
    <property type="gene ID" value="MCU_011105"/>
</dbReference>
<feature type="region of interest" description="Disordered" evidence="1">
    <location>
        <begin position="34"/>
        <end position="74"/>
    </location>
</feature>
<dbReference type="AlphaFoldDB" id="A0A5K3FY49"/>
<organism evidence="2">
    <name type="scientific">Mesocestoides corti</name>
    <name type="common">Flatworm</name>
    <dbReference type="NCBI Taxonomy" id="53468"/>
    <lineage>
        <taxon>Eukaryota</taxon>
        <taxon>Metazoa</taxon>
        <taxon>Spiralia</taxon>
        <taxon>Lophotrochozoa</taxon>
        <taxon>Platyhelminthes</taxon>
        <taxon>Cestoda</taxon>
        <taxon>Eucestoda</taxon>
        <taxon>Cyclophyllidea</taxon>
        <taxon>Mesocestoididae</taxon>
        <taxon>Mesocestoides</taxon>
    </lineage>
</organism>
<proteinExistence type="predicted"/>
<evidence type="ECO:0000256" key="1">
    <source>
        <dbReference type="SAM" id="MobiDB-lite"/>
    </source>
</evidence>
<reference evidence="2" key="1">
    <citation type="submission" date="2019-11" db="UniProtKB">
        <authorList>
            <consortium name="WormBaseParasite"/>
        </authorList>
    </citation>
    <scope>IDENTIFICATION</scope>
</reference>
<name>A0A5K3FY49_MESCO</name>
<feature type="compositionally biased region" description="Basic residues" evidence="1">
    <location>
        <begin position="54"/>
        <end position="67"/>
    </location>
</feature>
<feature type="compositionally biased region" description="Pro residues" evidence="1">
    <location>
        <begin position="39"/>
        <end position="49"/>
    </location>
</feature>
<sequence>MLHRKNSQCLSPTRAGNVLTFWVDPYPTPSAATVATSPILPPHPPPPPGLSACHYHRRGRQGSRASRRLSGPRE</sequence>
<protein>
    <submittedName>
        <fullName evidence="2">Anti-proliferative protein domain-containing protein</fullName>
    </submittedName>
</protein>